<gene>
    <name evidence="1" type="ordered locus">Ngar_c33370</name>
</gene>
<proteinExistence type="predicted"/>
<dbReference type="HOGENOM" id="CLU_2730548_0_0_2"/>
<dbReference type="EMBL" id="CP002408">
    <property type="protein sequence ID" value="AFU60252.1"/>
    <property type="molecule type" value="Genomic_DNA"/>
</dbReference>
<organism evidence="1 2">
    <name type="scientific">Nitrososphaera gargensis (strain Ga9.2)</name>
    <dbReference type="NCBI Taxonomy" id="1237085"/>
    <lineage>
        <taxon>Archaea</taxon>
        <taxon>Nitrososphaerota</taxon>
        <taxon>Nitrososphaeria</taxon>
        <taxon>Nitrososphaerales</taxon>
        <taxon>Nitrososphaeraceae</taxon>
        <taxon>Nitrososphaera</taxon>
    </lineage>
</organism>
<dbReference type="AlphaFoldDB" id="K0IMG3"/>
<dbReference type="STRING" id="1237085.Ngar_c33370"/>
<sequence>MDRAFANKTMTAENLKLMLDKSAHLYGQLRFVHLSAHLDTMQVLTAEQVHIYNIWKDMMITTTNNTQCASA</sequence>
<protein>
    <submittedName>
        <fullName evidence="1">Uncharacterized protein</fullName>
    </submittedName>
</protein>
<name>K0IMG3_NITGG</name>
<dbReference type="KEGG" id="nga:Ngar_c33370"/>
<keyword evidence="2" id="KW-1185">Reference proteome</keyword>
<evidence type="ECO:0000313" key="2">
    <source>
        <dbReference type="Proteomes" id="UP000008037"/>
    </source>
</evidence>
<dbReference type="InParanoid" id="K0IMG3"/>
<evidence type="ECO:0000313" key="1">
    <source>
        <dbReference type="EMBL" id="AFU60252.1"/>
    </source>
</evidence>
<dbReference type="GeneID" id="13797147"/>
<accession>K0IMG3</accession>
<dbReference type="Proteomes" id="UP000008037">
    <property type="component" value="Chromosome"/>
</dbReference>
<dbReference type="BioCyc" id="CNIT1237085:G1324-3337-MONOMER"/>
<reference evidence="1 2" key="1">
    <citation type="journal article" date="2012" name="Environ. Microbiol.">
        <title>The genome of the ammonia-oxidizing Candidatus Nitrososphaera gargensis: insights into metabolic versatility and environmental adaptations.</title>
        <authorList>
            <person name="Spang A."/>
            <person name="Poehlein A."/>
            <person name="Offre P."/>
            <person name="Zumbragel S."/>
            <person name="Haider S."/>
            <person name="Rychlik N."/>
            <person name="Nowka B."/>
            <person name="Schmeisser C."/>
            <person name="Lebedeva E.V."/>
            <person name="Rattei T."/>
            <person name="Bohm C."/>
            <person name="Schmid M."/>
            <person name="Galushko A."/>
            <person name="Hatzenpichler R."/>
            <person name="Weinmaier T."/>
            <person name="Daniel R."/>
            <person name="Schleper C."/>
            <person name="Spieck E."/>
            <person name="Streit W."/>
            <person name="Wagner M."/>
        </authorList>
    </citation>
    <scope>NUCLEOTIDE SEQUENCE [LARGE SCALE GENOMIC DNA]</scope>
    <source>
        <strain evidence="2">Ga9.2</strain>
    </source>
</reference>
<dbReference type="RefSeq" id="WP_015020785.1">
    <property type="nucleotide sequence ID" value="NC_018719.1"/>
</dbReference>